<evidence type="ECO:0000256" key="1">
    <source>
        <dbReference type="ARBA" id="ARBA00001974"/>
    </source>
</evidence>
<dbReference type="Pfam" id="PF05199">
    <property type="entry name" value="GMC_oxred_C"/>
    <property type="match status" value="1"/>
</dbReference>
<dbReference type="SUPFAM" id="SSF51905">
    <property type="entry name" value="FAD/NAD(P)-binding domain"/>
    <property type="match status" value="1"/>
</dbReference>
<dbReference type="PANTHER" id="PTHR11552:SF147">
    <property type="entry name" value="CHOLINE DEHYDROGENASE, MITOCHONDRIAL"/>
    <property type="match status" value="1"/>
</dbReference>
<evidence type="ECO:0000256" key="4">
    <source>
        <dbReference type="ARBA" id="ARBA00022827"/>
    </source>
</evidence>
<comment type="cofactor">
    <cofactor evidence="1">
        <name>FAD</name>
        <dbReference type="ChEBI" id="CHEBI:57692"/>
    </cofactor>
</comment>
<keyword evidence="3 5" id="KW-0285">Flavoprotein</keyword>
<feature type="domain" description="Glucose-methanol-choline oxidoreductase N-terminal" evidence="6">
    <location>
        <begin position="81"/>
        <end position="104"/>
    </location>
</feature>
<dbReference type="EMBL" id="JAMXLX010000001">
    <property type="protein sequence ID" value="MCO5955202.1"/>
    <property type="molecule type" value="Genomic_DNA"/>
</dbReference>
<keyword evidence="4 5" id="KW-0274">FAD</keyword>
<evidence type="ECO:0000313" key="8">
    <source>
        <dbReference type="EMBL" id="MCO5955202.1"/>
    </source>
</evidence>
<gene>
    <name evidence="8" type="ORF">NBH21_00340</name>
</gene>
<dbReference type="Pfam" id="PF00732">
    <property type="entry name" value="GMC_oxred_N"/>
    <property type="match status" value="1"/>
</dbReference>
<dbReference type="RefSeq" id="WP_250911983.1">
    <property type="nucleotide sequence ID" value="NZ_JAMXLX010000001.1"/>
</dbReference>
<accession>A0AAJ1BSZ4</accession>
<dbReference type="GO" id="GO:0050660">
    <property type="term" value="F:flavin adenine dinucleotide binding"/>
    <property type="evidence" value="ECO:0007669"/>
    <property type="project" value="InterPro"/>
</dbReference>
<protein>
    <submittedName>
        <fullName evidence="8">GMC family oxidoreductase N-terminal domain-containing protein</fullName>
    </submittedName>
</protein>
<dbReference type="InterPro" id="IPR007867">
    <property type="entry name" value="GMC_OxRtase_C"/>
</dbReference>
<dbReference type="Gene3D" id="3.50.50.60">
    <property type="entry name" value="FAD/NAD(P)-binding domain"/>
    <property type="match status" value="1"/>
</dbReference>
<evidence type="ECO:0000259" key="7">
    <source>
        <dbReference type="PROSITE" id="PS00624"/>
    </source>
</evidence>
<dbReference type="AlphaFoldDB" id="A0AAJ1BSZ4"/>
<dbReference type="PROSITE" id="PS00623">
    <property type="entry name" value="GMC_OXRED_1"/>
    <property type="match status" value="1"/>
</dbReference>
<dbReference type="PROSITE" id="PS00624">
    <property type="entry name" value="GMC_OXRED_2"/>
    <property type="match status" value="1"/>
</dbReference>
<dbReference type="SUPFAM" id="SSF54373">
    <property type="entry name" value="FAD-linked reductases, C-terminal domain"/>
    <property type="match status" value="1"/>
</dbReference>
<dbReference type="GO" id="GO:0016614">
    <property type="term" value="F:oxidoreductase activity, acting on CH-OH group of donors"/>
    <property type="evidence" value="ECO:0007669"/>
    <property type="project" value="InterPro"/>
</dbReference>
<name>A0AAJ1BSZ4_9HYPH</name>
<dbReference type="InterPro" id="IPR000172">
    <property type="entry name" value="GMC_OxRdtase_N"/>
</dbReference>
<proteinExistence type="inferred from homology"/>
<evidence type="ECO:0000256" key="3">
    <source>
        <dbReference type="ARBA" id="ARBA00022630"/>
    </source>
</evidence>
<evidence type="ECO:0000313" key="9">
    <source>
        <dbReference type="Proteomes" id="UP001155380"/>
    </source>
</evidence>
<dbReference type="PANTHER" id="PTHR11552">
    <property type="entry name" value="GLUCOSE-METHANOL-CHOLINE GMC OXIDOREDUCTASE"/>
    <property type="match status" value="1"/>
</dbReference>
<evidence type="ECO:0000259" key="6">
    <source>
        <dbReference type="PROSITE" id="PS00623"/>
    </source>
</evidence>
<dbReference type="InterPro" id="IPR012132">
    <property type="entry name" value="GMC_OxRdtase"/>
</dbReference>
<evidence type="ECO:0000256" key="2">
    <source>
        <dbReference type="ARBA" id="ARBA00010790"/>
    </source>
</evidence>
<comment type="similarity">
    <text evidence="2 5">Belongs to the GMC oxidoreductase family.</text>
</comment>
<organism evidence="8 9">
    <name type="scientific">Ciceribacter sichuanensis</name>
    <dbReference type="NCBI Taxonomy" id="2949647"/>
    <lineage>
        <taxon>Bacteria</taxon>
        <taxon>Pseudomonadati</taxon>
        <taxon>Pseudomonadota</taxon>
        <taxon>Alphaproteobacteria</taxon>
        <taxon>Hyphomicrobiales</taxon>
        <taxon>Rhizobiaceae</taxon>
        <taxon>Ciceribacter</taxon>
    </lineage>
</organism>
<dbReference type="InterPro" id="IPR036188">
    <property type="entry name" value="FAD/NAD-bd_sf"/>
</dbReference>
<dbReference type="Proteomes" id="UP001155380">
    <property type="component" value="Unassembled WGS sequence"/>
</dbReference>
<dbReference type="Gene3D" id="3.30.560.10">
    <property type="entry name" value="Glucose Oxidase, domain 3"/>
    <property type="match status" value="1"/>
</dbReference>
<reference evidence="8" key="1">
    <citation type="submission" date="2022-06" db="EMBL/GenBank/DDBJ databases">
        <authorList>
            <person name="Sun Q."/>
        </authorList>
    </citation>
    <scope>NUCLEOTIDE SEQUENCE</scope>
    <source>
        <strain evidence="8">S101</strain>
    </source>
</reference>
<sequence length="533" mass="57835">MYDYVIAGGGSAGSVLASRLSENPDVKVCLIEAGGLGRDLLLRVPSGAVAIVPGRVKGPNWCFETEPQPGLNGRCGFQPRGRGLGGSSLINAMLYVRGHASDYDGWAEAGCSGWSYADVLPYFLKSENNIRGENALHGASGPLQVSDPDWARPINRAFLEAGELRGFRRNDDFNGLDQEGFGLYQATQFWQGPKKGERCSASAAYLHDHLEERANLTVISHARATRILIENGRATGVVYRQGRKEATVRAGREVLVASGALQSPQLLMLSGIGPADELRRFGISVIADRREVGANLQDHLDYTLVYRSDDPDMMGIGLTGMRDMARAVGEWRREGTGLLRSTFAESGAFLKTDPSFDRPDIQLHFVVAMVDDHARRLHLGYGYSCHVCLLRPHSRGRVGLKSSDPRVAPLIDPAYLSDSRDMAGMIVGAKVTREVMEATPLDRYRRSELNSVGNTDSELATAIRARADTIYHPAGTCRMGADEDSVVDPQLRVRGVEGLRVVDASIMPTLIGGNTNAPVIMMAEKIAASILDV</sequence>
<evidence type="ECO:0000256" key="5">
    <source>
        <dbReference type="RuleBase" id="RU003968"/>
    </source>
</evidence>
<feature type="domain" description="Glucose-methanol-choline oxidoreductase N-terminal" evidence="7">
    <location>
        <begin position="259"/>
        <end position="273"/>
    </location>
</feature>
<dbReference type="PIRSF" id="PIRSF000137">
    <property type="entry name" value="Alcohol_oxidase"/>
    <property type="match status" value="1"/>
</dbReference>
<comment type="caution">
    <text evidence="8">The sequence shown here is derived from an EMBL/GenBank/DDBJ whole genome shotgun (WGS) entry which is preliminary data.</text>
</comment>